<dbReference type="EMBL" id="JAVDPF010000007">
    <property type="protein sequence ID" value="KAL1881654.1"/>
    <property type="molecule type" value="Genomic_DNA"/>
</dbReference>
<name>A0ABR3Y0W8_9EURO</name>
<feature type="region of interest" description="Disordered" evidence="3">
    <location>
        <begin position="209"/>
        <end position="328"/>
    </location>
</feature>
<keyword evidence="5" id="KW-0378">Hydrolase</keyword>
<evidence type="ECO:0000256" key="3">
    <source>
        <dbReference type="SAM" id="MobiDB-lite"/>
    </source>
</evidence>
<dbReference type="SMART" id="SM00398">
    <property type="entry name" value="HMG"/>
    <property type="match status" value="1"/>
</dbReference>
<keyword evidence="1 2" id="KW-0238">DNA-binding</keyword>
<dbReference type="PANTHER" id="PTHR48112:SF5">
    <property type="entry name" value="BOX PROTEIN, PUTATIVE (AFU_ORTHOLOGUE AFUA_1G04550)-RELATED"/>
    <property type="match status" value="1"/>
</dbReference>
<gene>
    <name evidence="5" type="primary">URE1_1</name>
    <name evidence="5" type="ORF">Plec18167_003252</name>
</gene>
<feature type="domain" description="HMG box" evidence="4">
    <location>
        <begin position="133"/>
        <end position="202"/>
    </location>
</feature>
<feature type="region of interest" description="Disordered" evidence="3">
    <location>
        <begin position="108"/>
        <end position="135"/>
    </location>
</feature>
<evidence type="ECO:0000313" key="6">
    <source>
        <dbReference type="Proteomes" id="UP001583193"/>
    </source>
</evidence>
<feature type="DNA-binding region" description="HMG box" evidence="2">
    <location>
        <begin position="133"/>
        <end position="202"/>
    </location>
</feature>
<sequence>MSAASPRRVELSAHDLLSSLHHTTQLTDNVTLAICSLADAHTHEHVLLTQSQVIVSLATLQSAVSDLSRAYINHANTVLNRGPSNLDIGGITGGITSSLLENGLLGAAARQPSPGARSEVKKRKRAPPDPNAPKRALTPYFLYMQHNRAQIAAELGKNARPREVADEGTRRWTQMPEAQKEVWKKLYADNLAVYKEKMKAYKAGLPVPEDDSAKAANQLQQDVAAGAEPSDESEESEEEEEEESSPEPVKEPTPPRSGKRRRTGEHLKPAKEVASPASTKKASPEKKTKRGAAAQKKEEETPAGRKSIGGATDNKRGKKKRKSEAADE</sequence>
<dbReference type="InterPro" id="IPR036910">
    <property type="entry name" value="HMG_box_dom_sf"/>
</dbReference>
<dbReference type="Pfam" id="PF00505">
    <property type="entry name" value="HMG_box"/>
    <property type="match status" value="1"/>
</dbReference>
<keyword evidence="6" id="KW-1185">Reference proteome</keyword>
<dbReference type="InterPro" id="IPR009071">
    <property type="entry name" value="HMG_box_dom"/>
</dbReference>
<dbReference type="PANTHER" id="PTHR48112">
    <property type="entry name" value="HIGH MOBILITY GROUP PROTEIN DSP1"/>
    <property type="match status" value="1"/>
</dbReference>
<accession>A0ABR3Y0W8</accession>
<dbReference type="SUPFAM" id="SSF47095">
    <property type="entry name" value="HMG-box"/>
    <property type="match status" value="1"/>
</dbReference>
<comment type="caution">
    <text evidence="5">The sequence shown here is derived from an EMBL/GenBank/DDBJ whole genome shotgun (WGS) entry which is preliminary data.</text>
</comment>
<evidence type="ECO:0000256" key="2">
    <source>
        <dbReference type="PROSITE-ProRule" id="PRU00267"/>
    </source>
</evidence>
<dbReference type="Proteomes" id="UP001583193">
    <property type="component" value="Unassembled WGS sequence"/>
</dbReference>
<dbReference type="Gene3D" id="1.10.30.10">
    <property type="entry name" value="High mobility group box domain"/>
    <property type="match status" value="1"/>
</dbReference>
<evidence type="ECO:0000256" key="1">
    <source>
        <dbReference type="ARBA" id="ARBA00023125"/>
    </source>
</evidence>
<reference evidence="5 6" key="1">
    <citation type="journal article" date="2024" name="IMA Fungus">
        <title>IMA Genome - F19 : A genome assembly and annotation guide to empower mycologists, including annotated draft genome sequences of Ceratocystis pirilliformis, Diaporthe australafricana, Fusarium ophioides, Paecilomyces lecythidis, and Sporothrix stenoceras.</title>
        <authorList>
            <person name="Aylward J."/>
            <person name="Wilson A.M."/>
            <person name="Visagie C.M."/>
            <person name="Spraker J."/>
            <person name="Barnes I."/>
            <person name="Buitendag C."/>
            <person name="Ceriani C."/>
            <person name="Del Mar Angel L."/>
            <person name="du Plessis D."/>
            <person name="Fuchs T."/>
            <person name="Gasser K."/>
            <person name="Kramer D."/>
            <person name="Li W."/>
            <person name="Munsamy K."/>
            <person name="Piso A."/>
            <person name="Price J.L."/>
            <person name="Sonnekus B."/>
            <person name="Thomas C."/>
            <person name="van der Nest A."/>
            <person name="van Dijk A."/>
            <person name="van Heerden A."/>
            <person name="van Vuuren N."/>
            <person name="Yilmaz N."/>
            <person name="Duong T.A."/>
            <person name="van der Merwe N.A."/>
            <person name="Wingfield M.J."/>
            <person name="Wingfield B.D."/>
        </authorList>
    </citation>
    <scope>NUCLEOTIDE SEQUENCE [LARGE SCALE GENOMIC DNA]</scope>
    <source>
        <strain evidence="5 6">CMW 18167</strain>
    </source>
</reference>
<protein>
    <submittedName>
        <fullName evidence="5">Urease</fullName>
        <ecNumber evidence="5">3.5.1.5</ecNumber>
    </submittedName>
</protein>
<feature type="compositionally biased region" description="Acidic residues" evidence="3">
    <location>
        <begin position="229"/>
        <end position="245"/>
    </location>
</feature>
<evidence type="ECO:0000259" key="4">
    <source>
        <dbReference type="PROSITE" id="PS50118"/>
    </source>
</evidence>
<dbReference type="PROSITE" id="PS50118">
    <property type="entry name" value="HMG_BOX_2"/>
    <property type="match status" value="1"/>
</dbReference>
<organism evidence="5 6">
    <name type="scientific">Paecilomyces lecythidis</name>
    <dbReference type="NCBI Taxonomy" id="3004212"/>
    <lineage>
        <taxon>Eukaryota</taxon>
        <taxon>Fungi</taxon>
        <taxon>Dikarya</taxon>
        <taxon>Ascomycota</taxon>
        <taxon>Pezizomycotina</taxon>
        <taxon>Eurotiomycetes</taxon>
        <taxon>Eurotiomycetidae</taxon>
        <taxon>Eurotiales</taxon>
        <taxon>Thermoascaceae</taxon>
        <taxon>Paecilomyces</taxon>
    </lineage>
</organism>
<dbReference type="GO" id="GO:0009039">
    <property type="term" value="F:urease activity"/>
    <property type="evidence" value="ECO:0007669"/>
    <property type="project" value="UniProtKB-EC"/>
</dbReference>
<evidence type="ECO:0000313" key="5">
    <source>
        <dbReference type="EMBL" id="KAL1881654.1"/>
    </source>
</evidence>
<dbReference type="InterPro" id="IPR050342">
    <property type="entry name" value="HMGB"/>
</dbReference>
<proteinExistence type="predicted"/>
<dbReference type="EC" id="3.5.1.5" evidence="5"/>
<keyword evidence="2" id="KW-0539">Nucleus</keyword>